<evidence type="ECO:0000256" key="9">
    <source>
        <dbReference type="ARBA" id="ARBA00023134"/>
    </source>
</evidence>
<dbReference type="GO" id="GO:0005525">
    <property type="term" value="F:GTP binding"/>
    <property type="evidence" value="ECO:0007669"/>
    <property type="project" value="UniProtKB-UniRule"/>
</dbReference>
<dbReference type="EMBL" id="CAUJNA010001946">
    <property type="protein sequence ID" value="CAJ1389827.1"/>
    <property type="molecule type" value="Genomic_DNA"/>
</dbReference>
<protein>
    <recommendedName>
        <fullName evidence="5">Tubulin delta chain</fullName>
    </recommendedName>
    <alternativeName>
        <fullName evidence="12">Delta-tubulin</fullName>
    </alternativeName>
</protein>
<dbReference type="InterPro" id="IPR000217">
    <property type="entry name" value="Tubulin"/>
</dbReference>
<evidence type="ECO:0000256" key="10">
    <source>
        <dbReference type="ARBA" id="ARBA00023242"/>
    </source>
</evidence>
<dbReference type="GO" id="GO:0007017">
    <property type="term" value="P:microtubule-based process"/>
    <property type="evidence" value="ECO:0007669"/>
    <property type="project" value="InterPro"/>
</dbReference>
<evidence type="ECO:0000256" key="3">
    <source>
        <dbReference type="ARBA" id="ARBA00004138"/>
    </source>
</evidence>
<dbReference type="PRINTS" id="PR01161">
    <property type="entry name" value="TUBULIN"/>
</dbReference>
<dbReference type="SUPFAM" id="SSF52490">
    <property type="entry name" value="Tubulin nucleotide-binding domain-like"/>
    <property type="match status" value="1"/>
</dbReference>
<dbReference type="GO" id="GO:0005634">
    <property type="term" value="C:nucleus"/>
    <property type="evidence" value="ECO:0007669"/>
    <property type="project" value="UniProtKB-SubCell"/>
</dbReference>
<evidence type="ECO:0000313" key="17">
    <source>
        <dbReference type="Proteomes" id="UP001178507"/>
    </source>
</evidence>
<dbReference type="PANTHER" id="PTHR11588">
    <property type="entry name" value="TUBULIN"/>
    <property type="match status" value="1"/>
</dbReference>
<dbReference type="PROSITE" id="PS00227">
    <property type="entry name" value="TUBULIN"/>
    <property type="match status" value="1"/>
</dbReference>
<dbReference type="AlphaFoldDB" id="A0AA36N546"/>
<dbReference type="Pfam" id="PF00091">
    <property type="entry name" value="Tubulin"/>
    <property type="match status" value="1"/>
</dbReference>
<evidence type="ECO:0000256" key="14">
    <source>
        <dbReference type="RuleBase" id="RU000352"/>
    </source>
</evidence>
<evidence type="ECO:0000256" key="7">
    <source>
        <dbReference type="ARBA" id="ARBA00022741"/>
    </source>
</evidence>
<keyword evidence="17" id="KW-1185">Reference proteome</keyword>
<evidence type="ECO:0000256" key="11">
    <source>
        <dbReference type="ARBA" id="ARBA00023273"/>
    </source>
</evidence>
<dbReference type="InterPro" id="IPR003008">
    <property type="entry name" value="Tubulin_FtsZ_GTPase"/>
</dbReference>
<reference evidence="16" key="1">
    <citation type="submission" date="2023-08" db="EMBL/GenBank/DDBJ databases">
        <authorList>
            <person name="Chen Y."/>
            <person name="Shah S."/>
            <person name="Dougan E. K."/>
            <person name="Thang M."/>
            <person name="Chan C."/>
        </authorList>
    </citation>
    <scope>NUCLEOTIDE SEQUENCE</scope>
</reference>
<evidence type="ECO:0000313" key="16">
    <source>
        <dbReference type="EMBL" id="CAJ1389827.1"/>
    </source>
</evidence>
<comment type="function">
    <text evidence="13">Acts as a positive regulator of hedgehog signaling and regulates ciliary function.</text>
</comment>
<evidence type="ECO:0000256" key="4">
    <source>
        <dbReference type="ARBA" id="ARBA00009636"/>
    </source>
</evidence>
<evidence type="ECO:0000256" key="1">
    <source>
        <dbReference type="ARBA" id="ARBA00004114"/>
    </source>
</evidence>
<keyword evidence="9 14" id="KW-0342">GTP-binding</keyword>
<evidence type="ECO:0000256" key="6">
    <source>
        <dbReference type="ARBA" id="ARBA00022701"/>
    </source>
</evidence>
<feature type="domain" description="Tubulin/FtsZ GTPase" evidence="15">
    <location>
        <begin position="44"/>
        <end position="242"/>
    </location>
</feature>
<dbReference type="GO" id="GO:0005814">
    <property type="term" value="C:centriole"/>
    <property type="evidence" value="ECO:0007669"/>
    <property type="project" value="UniProtKB-SubCell"/>
</dbReference>
<dbReference type="InterPro" id="IPR017975">
    <property type="entry name" value="Tubulin_CS"/>
</dbReference>
<evidence type="ECO:0000259" key="15">
    <source>
        <dbReference type="SMART" id="SM00864"/>
    </source>
</evidence>
<keyword evidence="10" id="KW-0539">Nucleus</keyword>
<dbReference type="Proteomes" id="UP001178507">
    <property type="component" value="Unassembled WGS sequence"/>
</dbReference>
<name>A0AA36N546_9DINO</name>
<evidence type="ECO:0000256" key="2">
    <source>
        <dbReference type="ARBA" id="ARBA00004123"/>
    </source>
</evidence>
<evidence type="ECO:0000256" key="13">
    <source>
        <dbReference type="ARBA" id="ARBA00046149"/>
    </source>
</evidence>
<comment type="subcellular location">
    <subcellularLocation>
        <location evidence="3">Cell projection</location>
        <location evidence="3">Cilium</location>
    </subcellularLocation>
    <subcellularLocation>
        <location evidence="1">Cytoplasm</location>
        <location evidence="1">Cytoskeleton</location>
        <location evidence="1">Microtubule organizing center</location>
        <location evidence="1">Centrosome</location>
        <location evidence="1">Centriole</location>
    </subcellularLocation>
    <subcellularLocation>
        <location evidence="2">Nucleus</location>
    </subcellularLocation>
</comment>
<dbReference type="GO" id="GO:0005200">
    <property type="term" value="F:structural constituent of cytoskeleton"/>
    <property type="evidence" value="ECO:0007669"/>
    <property type="project" value="InterPro"/>
</dbReference>
<keyword evidence="11" id="KW-0966">Cell projection</keyword>
<comment type="caution">
    <text evidence="16">The sequence shown here is derived from an EMBL/GenBank/DDBJ whole genome shotgun (WGS) entry which is preliminary data.</text>
</comment>
<dbReference type="GO" id="GO:0005874">
    <property type="term" value="C:microtubule"/>
    <property type="evidence" value="ECO:0007669"/>
    <property type="project" value="UniProtKB-KW"/>
</dbReference>
<keyword evidence="7 14" id="KW-0547">Nucleotide-binding</keyword>
<dbReference type="GO" id="GO:0030030">
    <property type="term" value="P:cell projection organization"/>
    <property type="evidence" value="ECO:0007669"/>
    <property type="project" value="UniProtKB-KW"/>
</dbReference>
<gene>
    <name evidence="16" type="ORF">EVOR1521_LOCUS15369</name>
</gene>
<evidence type="ECO:0000256" key="8">
    <source>
        <dbReference type="ARBA" id="ARBA00022794"/>
    </source>
</evidence>
<accession>A0AA36N546</accession>
<dbReference type="GO" id="GO:0005929">
    <property type="term" value="C:cilium"/>
    <property type="evidence" value="ECO:0007669"/>
    <property type="project" value="UniProtKB-SubCell"/>
</dbReference>
<comment type="similarity">
    <text evidence="4 14">Belongs to the tubulin family.</text>
</comment>
<dbReference type="InterPro" id="IPR002967">
    <property type="entry name" value="Delta_tubulin"/>
</dbReference>
<organism evidence="16 17">
    <name type="scientific">Effrenium voratum</name>
    <dbReference type="NCBI Taxonomy" id="2562239"/>
    <lineage>
        <taxon>Eukaryota</taxon>
        <taxon>Sar</taxon>
        <taxon>Alveolata</taxon>
        <taxon>Dinophyceae</taxon>
        <taxon>Suessiales</taxon>
        <taxon>Symbiodiniaceae</taxon>
        <taxon>Effrenium</taxon>
    </lineage>
</organism>
<dbReference type="Gene3D" id="3.40.50.1440">
    <property type="entry name" value="Tubulin/FtsZ, GTPase domain"/>
    <property type="match status" value="1"/>
</dbReference>
<dbReference type="SMART" id="SM00864">
    <property type="entry name" value="Tubulin"/>
    <property type="match status" value="1"/>
</dbReference>
<dbReference type="InterPro" id="IPR036525">
    <property type="entry name" value="Tubulin/FtsZ_GTPase_sf"/>
</dbReference>
<sequence>MSVVTLQLGQCGNQLGAELFSALHQESQAAPYSLSNHIQKTFFCERAIRGSDAKAKCARAVLVDTEPRVVQRCIEGIEGDAQRAWRYAPRGVYHAGGAANNWACGYNVHGPALQEKVLEELQKEVEGCDRLGGFLALHSVAGGTGSGLGSCMLRAVRDTFPSSVLSSVSVWPFEGGEVSVQCYNAALTLGSIYEHTDMAVVCENQRYLDLCRVLLGQERPSLDSLNHAICRNLVRVMMPCKSVRNLHGSGSPLLQLAGHLCAHPLYRLATVRALPQMVQGAEAFTSDSWTALQRQLLNLSETGSSVDRPSGQEVKGRCRTVSGWGSTTRLPHSSGEMVPPKRPWTLGANCHCGSTPSTACRSMLTRTRLEAWSGAWAFSATAKPWCQLYAAPLVEPHPCCALRPTCISTSAMA</sequence>
<dbReference type="PRINTS" id="PR01224">
    <property type="entry name" value="DELTATUBULIN"/>
</dbReference>
<dbReference type="CDD" id="cd02189">
    <property type="entry name" value="delta_zeta_tubulin-like"/>
    <property type="match status" value="1"/>
</dbReference>
<evidence type="ECO:0000256" key="5">
    <source>
        <dbReference type="ARBA" id="ARBA00014184"/>
    </source>
</evidence>
<keyword evidence="6 14" id="KW-0493">Microtubule</keyword>
<keyword evidence="8" id="KW-0970">Cilium biogenesis/degradation</keyword>
<proteinExistence type="inferred from homology"/>
<evidence type="ECO:0000256" key="12">
    <source>
        <dbReference type="ARBA" id="ARBA00030594"/>
    </source>
</evidence>